<sequence>MQAEAAPRGAWRRTLQPTSARRILLLTALGGLLIAGVVTALPVTGNGDLLGIKNAVTPAGRGTDTFNKAVAGDCLTWTESPDHAVVVDCSQDHLFEVAEAIDMKTFPGSEYGPDAPPPSAPRVQQIVSEQCQVAVRNYLGPRYDPEGRFTVSMLWPGEDAWRSAGERRVLCGLQLPDRAGTQLAFTGKVAEGDQSKVWPAGTCLGVAPTTNQPTDSPVDCSEAHAVEITGVVNLSEKFPGGLPDDKDQDAFIKELCTKMTDDYLDPVAFRATTLTLFYKTISLPSWSAGSHQVACRIGATLGNGGWATLVNSAKGPLLINGQPPIPPPDIPAERLNQPPVVVPPVVTYSPQYDTGSQSQGSQSQSGNTGNSNQHMPGQTATAPSPTAERPAPPAQGNTFNPPPPGAPPPPEQAPMEGPPPGGPPPG</sequence>
<reference evidence="3 4" key="1">
    <citation type="submission" date="2016-01" db="EMBL/GenBank/DDBJ databases">
        <title>The new phylogeny of the genus Mycobacterium.</title>
        <authorList>
            <person name="Tarcisio F."/>
            <person name="Conor M."/>
            <person name="Antonella G."/>
            <person name="Elisabetta G."/>
            <person name="Giulia F.S."/>
            <person name="Sara T."/>
            <person name="Anna F."/>
            <person name="Clotilde B."/>
            <person name="Roberto B."/>
            <person name="Veronica D.S."/>
            <person name="Fabio R."/>
            <person name="Monica P."/>
            <person name="Olivier J."/>
            <person name="Enrico T."/>
            <person name="Nicola S."/>
        </authorList>
    </citation>
    <scope>NUCLEOTIDE SEQUENCE [LARGE SCALE GENOMIC DNA]</scope>
    <source>
        <strain evidence="3 4">DSM 44179</strain>
    </source>
</reference>
<accession>A0A1X1REI0</accession>
<comment type="caution">
    <text evidence="3">The sequence shown here is derived from an EMBL/GenBank/DDBJ whole genome shotgun (WGS) entry which is preliminary data.</text>
</comment>
<keyword evidence="4" id="KW-1185">Reference proteome</keyword>
<feature type="compositionally biased region" description="Low complexity" evidence="1">
    <location>
        <begin position="354"/>
        <end position="373"/>
    </location>
</feature>
<gene>
    <name evidence="3" type="ORF">AWC04_10105</name>
</gene>
<proteinExistence type="predicted"/>
<dbReference type="Proteomes" id="UP000193484">
    <property type="component" value="Unassembled WGS sequence"/>
</dbReference>
<feature type="compositionally biased region" description="Pro residues" evidence="1">
    <location>
        <begin position="400"/>
        <end position="426"/>
    </location>
</feature>
<evidence type="ECO:0000259" key="2">
    <source>
        <dbReference type="Pfam" id="PF13845"/>
    </source>
</evidence>
<evidence type="ECO:0000256" key="1">
    <source>
        <dbReference type="SAM" id="MobiDB-lite"/>
    </source>
</evidence>
<evidence type="ECO:0000313" key="3">
    <source>
        <dbReference type="EMBL" id="ORV03685.1"/>
    </source>
</evidence>
<feature type="region of interest" description="Disordered" evidence="1">
    <location>
        <begin position="342"/>
        <end position="426"/>
    </location>
</feature>
<dbReference type="EMBL" id="LQOJ01000036">
    <property type="protein sequence ID" value="ORV03685.1"/>
    <property type="molecule type" value="Genomic_DNA"/>
</dbReference>
<evidence type="ECO:0000313" key="4">
    <source>
        <dbReference type="Proteomes" id="UP000193484"/>
    </source>
</evidence>
<protein>
    <recommendedName>
        <fullName evidence="2">Septum formation-related domain-containing protein</fullName>
    </recommendedName>
</protein>
<dbReference type="STRING" id="1793.AWC04_10105"/>
<feature type="non-terminal residue" evidence="3">
    <location>
        <position position="426"/>
    </location>
</feature>
<dbReference type="Pfam" id="PF13845">
    <property type="entry name" value="Septum_form"/>
    <property type="match status" value="1"/>
</dbReference>
<organism evidence="3 4">
    <name type="scientific">Mycolicibacterium fallax</name>
    <name type="common">Mycobacterium fallax</name>
    <dbReference type="NCBI Taxonomy" id="1793"/>
    <lineage>
        <taxon>Bacteria</taxon>
        <taxon>Bacillati</taxon>
        <taxon>Actinomycetota</taxon>
        <taxon>Actinomycetes</taxon>
        <taxon>Mycobacteriales</taxon>
        <taxon>Mycobacteriaceae</taxon>
        <taxon>Mycolicibacterium</taxon>
    </lineage>
</organism>
<dbReference type="InterPro" id="IPR026004">
    <property type="entry name" value="Septum_form"/>
</dbReference>
<name>A0A1X1REI0_MYCFA</name>
<feature type="domain" description="Septum formation-related" evidence="2">
    <location>
        <begin position="71"/>
        <end position="295"/>
    </location>
</feature>
<feature type="compositionally biased region" description="Polar residues" evidence="1">
    <location>
        <begin position="374"/>
        <end position="384"/>
    </location>
</feature>
<dbReference type="AlphaFoldDB" id="A0A1X1REI0"/>